<name>A0A917JLL3_9GAMM</name>
<dbReference type="Pfam" id="PF01063">
    <property type="entry name" value="Aminotran_4"/>
    <property type="match status" value="1"/>
</dbReference>
<evidence type="ECO:0000256" key="7">
    <source>
        <dbReference type="ARBA" id="ARBA00049529"/>
    </source>
</evidence>
<dbReference type="InterPro" id="IPR018300">
    <property type="entry name" value="Aminotrans_IV_CS"/>
</dbReference>
<dbReference type="GO" id="GO:0046656">
    <property type="term" value="P:folic acid biosynthetic process"/>
    <property type="evidence" value="ECO:0007669"/>
    <property type="project" value="UniProtKB-KW"/>
</dbReference>
<comment type="similarity">
    <text evidence="2 11">Belongs to the class-IV pyridoxal-phosphate-dependent aminotransferase family.</text>
</comment>
<keyword evidence="4" id="KW-0289">Folate biosynthesis</keyword>
<evidence type="ECO:0000256" key="10">
    <source>
        <dbReference type="ARBA" id="ARBA00080135"/>
    </source>
</evidence>
<dbReference type="Proteomes" id="UP000630149">
    <property type="component" value="Unassembled WGS sequence"/>
</dbReference>
<dbReference type="GO" id="GO:0008696">
    <property type="term" value="F:4-amino-4-deoxychorismate lyase activity"/>
    <property type="evidence" value="ECO:0007669"/>
    <property type="project" value="UniProtKB-EC"/>
</dbReference>
<dbReference type="RefSeq" id="WP_131775359.1">
    <property type="nucleotide sequence ID" value="NZ_BMOB01000001.1"/>
</dbReference>
<comment type="pathway">
    <text evidence="5">Cofactor biosynthesis; tetrahydrofolate biosynthesis; 4-aminobenzoate from chorismate: step 2/2.</text>
</comment>
<evidence type="ECO:0000256" key="4">
    <source>
        <dbReference type="ARBA" id="ARBA00022909"/>
    </source>
</evidence>
<dbReference type="SUPFAM" id="SSF56752">
    <property type="entry name" value="D-aminoacid aminotransferase-like PLP-dependent enzymes"/>
    <property type="match status" value="1"/>
</dbReference>
<evidence type="ECO:0000256" key="9">
    <source>
        <dbReference type="ARBA" id="ARBA00069174"/>
    </source>
</evidence>
<keyword evidence="3 12" id="KW-0663">Pyridoxal phosphate</keyword>
<evidence type="ECO:0000256" key="5">
    <source>
        <dbReference type="ARBA" id="ARBA00035633"/>
    </source>
</evidence>
<reference evidence="13" key="2">
    <citation type="submission" date="2020-09" db="EMBL/GenBank/DDBJ databases">
        <authorList>
            <person name="Sun Q."/>
            <person name="Ohkuma M."/>
        </authorList>
    </citation>
    <scope>NUCLEOTIDE SEQUENCE</scope>
    <source>
        <strain evidence="13">JCM 13919</strain>
    </source>
</reference>
<organism evidence="13 14">
    <name type="scientific">Legionella impletisoli</name>
    <dbReference type="NCBI Taxonomy" id="343510"/>
    <lineage>
        <taxon>Bacteria</taxon>
        <taxon>Pseudomonadati</taxon>
        <taxon>Pseudomonadota</taxon>
        <taxon>Gammaproteobacteria</taxon>
        <taxon>Legionellales</taxon>
        <taxon>Legionellaceae</taxon>
        <taxon>Legionella</taxon>
    </lineage>
</organism>
<dbReference type="PANTHER" id="PTHR42743">
    <property type="entry name" value="AMINO-ACID AMINOTRANSFERASE"/>
    <property type="match status" value="1"/>
</dbReference>
<comment type="function">
    <text evidence="8">Involved in the biosynthesis of p-aminobenzoate (PABA), a precursor of tetrahydrofolate. Converts 4-amino-4-deoxychorismate into 4-aminobenzoate (PABA) and pyruvate.</text>
</comment>
<comment type="caution">
    <text evidence="13">The sequence shown here is derived from an EMBL/GenBank/DDBJ whole genome shotgun (WGS) entry which is preliminary data.</text>
</comment>
<dbReference type="InterPro" id="IPR043132">
    <property type="entry name" value="BCAT-like_C"/>
</dbReference>
<dbReference type="InterPro" id="IPR050571">
    <property type="entry name" value="Class-IV_PLP-Dep_Aminotrnsfr"/>
</dbReference>
<comment type="cofactor">
    <cofactor evidence="1 12">
        <name>pyridoxal 5'-phosphate</name>
        <dbReference type="ChEBI" id="CHEBI:597326"/>
    </cofactor>
</comment>
<sequence length="282" mass="32218">MEKVVYIAGQFVPASEAKVSVFDRGFLFGDGVYEVIPVYQGRLCFFEQHIKRLKSSLASARIHEPQCNWRDIFNQLIAQNGSGNMQIYLQVTRGWQENRSHDFPDNLIPTVVAFTLNMPYYTTIEKMRGLSAWLVEDIRWKRCDIKATSMLANVLLNDDAVSNGADTALLIRDGYLTEGSSSNVFIVNMNGEVQTPPINGLCLPGVTRQLTIELVKSLNWPFKETKIDEHALLSAKEVWITSTTKEIYPVATINGKSTGDIRKWNYWKIIHEHYQQRIKNQQ</sequence>
<evidence type="ECO:0000256" key="8">
    <source>
        <dbReference type="ARBA" id="ARBA00054027"/>
    </source>
</evidence>
<evidence type="ECO:0000256" key="11">
    <source>
        <dbReference type="RuleBase" id="RU004106"/>
    </source>
</evidence>
<dbReference type="AlphaFoldDB" id="A0A917JLL3"/>
<comment type="catalytic activity">
    <reaction evidence="7">
        <text>4-amino-4-deoxychorismate = 4-aminobenzoate + pyruvate + H(+)</text>
        <dbReference type="Rhea" id="RHEA:16201"/>
        <dbReference type="ChEBI" id="CHEBI:15361"/>
        <dbReference type="ChEBI" id="CHEBI:15378"/>
        <dbReference type="ChEBI" id="CHEBI:17836"/>
        <dbReference type="ChEBI" id="CHEBI:58406"/>
        <dbReference type="EC" id="4.1.3.38"/>
    </reaction>
</comment>
<evidence type="ECO:0000256" key="1">
    <source>
        <dbReference type="ARBA" id="ARBA00001933"/>
    </source>
</evidence>
<dbReference type="EMBL" id="BMOB01000001">
    <property type="protein sequence ID" value="GGI76003.1"/>
    <property type="molecule type" value="Genomic_DNA"/>
</dbReference>
<protein>
    <recommendedName>
        <fullName evidence="9">Aminodeoxychorismate lyase</fullName>
        <ecNumber evidence="6">4.1.3.38</ecNumber>
    </recommendedName>
    <alternativeName>
        <fullName evidence="10">4-amino-4-deoxychorismate lyase</fullName>
    </alternativeName>
</protein>
<dbReference type="GO" id="GO:0005829">
    <property type="term" value="C:cytosol"/>
    <property type="evidence" value="ECO:0007669"/>
    <property type="project" value="TreeGrafter"/>
</dbReference>
<accession>A0A917JLL3</accession>
<gene>
    <name evidence="13" type="ORF">GCM10007966_01120</name>
</gene>
<reference evidence="13" key="1">
    <citation type="journal article" date="2014" name="Int. J. Syst. Evol. Microbiol.">
        <title>Complete genome sequence of Corynebacterium casei LMG S-19264T (=DSM 44701T), isolated from a smear-ripened cheese.</title>
        <authorList>
            <consortium name="US DOE Joint Genome Institute (JGI-PGF)"/>
            <person name="Walter F."/>
            <person name="Albersmeier A."/>
            <person name="Kalinowski J."/>
            <person name="Ruckert C."/>
        </authorList>
    </citation>
    <scope>NUCLEOTIDE SEQUENCE</scope>
    <source>
        <strain evidence="13">JCM 13919</strain>
    </source>
</reference>
<dbReference type="FunFam" id="3.20.10.10:FF:000002">
    <property type="entry name" value="D-alanine aminotransferase"/>
    <property type="match status" value="1"/>
</dbReference>
<proteinExistence type="inferred from homology"/>
<evidence type="ECO:0000256" key="6">
    <source>
        <dbReference type="ARBA" id="ARBA00035676"/>
    </source>
</evidence>
<dbReference type="PANTHER" id="PTHR42743:SF10">
    <property type="entry name" value="D-ALANINE AMINOTRANSFERASE"/>
    <property type="match status" value="1"/>
</dbReference>
<dbReference type="InterPro" id="IPR043131">
    <property type="entry name" value="BCAT-like_N"/>
</dbReference>
<evidence type="ECO:0000313" key="14">
    <source>
        <dbReference type="Proteomes" id="UP000630149"/>
    </source>
</evidence>
<dbReference type="InterPro" id="IPR036038">
    <property type="entry name" value="Aminotransferase-like"/>
</dbReference>
<evidence type="ECO:0000256" key="2">
    <source>
        <dbReference type="ARBA" id="ARBA00009320"/>
    </source>
</evidence>
<dbReference type="PROSITE" id="PS00770">
    <property type="entry name" value="AA_TRANSFER_CLASS_4"/>
    <property type="match status" value="1"/>
</dbReference>
<keyword evidence="14" id="KW-1185">Reference proteome</keyword>
<dbReference type="Gene3D" id="3.30.470.10">
    <property type="match status" value="1"/>
</dbReference>
<dbReference type="EC" id="4.1.3.38" evidence="6"/>
<dbReference type="OrthoDB" id="21319at2"/>
<evidence type="ECO:0000313" key="13">
    <source>
        <dbReference type="EMBL" id="GGI76003.1"/>
    </source>
</evidence>
<dbReference type="Gene3D" id="3.20.10.10">
    <property type="entry name" value="D-amino Acid Aminotransferase, subunit A, domain 2"/>
    <property type="match status" value="1"/>
</dbReference>
<evidence type="ECO:0000256" key="3">
    <source>
        <dbReference type="ARBA" id="ARBA00022898"/>
    </source>
</evidence>
<dbReference type="GO" id="GO:0008652">
    <property type="term" value="P:amino acid biosynthetic process"/>
    <property type="evidence" value="ECO:0007669"/>
    <property type="project" value="UniProtKB-ARBA"/>
</dbReference>
<evidence type="ECO:0000256" key="12">
    <source>
        <dbReference type="RuleBase" id="RU004516"/>
    </source>
</evidence>
<dbReference type="InterPro" id="IPR001544">
    <property type="entry name" value="Aminotrans_IV"/>
</dbReference>